<feature type="signal peptide" evidence="2">
    <location>
        <begin position="1"/>
        <end position="31"/>
    </location>
</feature>
<dbReference type="CDD" id="cd00146">
    <property type="entry name" value="PKD"/>
    <property type="match status" value="1"/>
</dbReference>
<evidence type="ECO:0000313" key="5">
    <source>
        <dbReference type="Proteomes" id="UP001490365"/>
    </source>
</evidence>
<dbReference type="InterPro" id="IPR039448">
    <property type="entry name" value="Beta_helix"/>
</dbReference>
<dbReference type="Proteomes" id="UP001490365">
    <property type="component" value="Unassembled WGS sequence"/>
</dbReference>
<keyword evidence="5" id="KW-1185">Reference proteome</keyword>
<dbReference type="InterPro" id="IPR022409">
    <property type="entry name" value="PKD/Chitinase_dom"/>
</dbReference>
<dbReference type="InterPro" id="IPR000601">
    <property type="entry name" value="PKD_dom"/>
</dbReference>
<accession>A0ABV1TQN7</accession>
<evidence type="ECO:0000256" key="1">
    <source>
        <dbReference type="SAM" id="MobiDB-lite"/>
    </source>
</evidence>
<evidence type="ECO:0000313" key="4">
    <source>
        <dbReference type="EMBL" id="MER6271953.1"/>
    </source>
</evidence>
<gene>
    <name evidence="4" type="ORF">ABT211_32400</name>
</gene>
<dbReference type="InterPro" id="IPR013783">
    <property type="entry name" value="Ig-like_fold"/>
</dbReference>
<dbReference type="SMART" id="SM00710">
    <property type="entry name" value="PbH1"/>
    <property type="match status" value="3"/>
</dbReference>
<protein>
    <submittedName>
        <fullName evidence="4">PKD domain-containing protein</fullName>
    </submittedName>
</protein>
<dbReference type="InterPro" id="IPR006626">
    <property type="entry name" value="PbH1"/>
</dbReference>
<proteinExistence type="predicted"/>
<dbReference type="PROSITE" id="PS50093">
    <property type="entry name" value="PKD"/>
    <property type="match status" value="2"/>
</dbReference>
<keyword evidence="2" id="KW-0732">Signal</keyword>
<dbReference type="Pfam" id="PF18911">
    <property type="entry name" value="PKD_4"/>
    <property type="match status" value="2"/>
</dbReference>
<comment type="caution">
    <text evidence="4">The sequence shown here is derived from an EMBL/GenBank/DDBJ whole genome shotgun (WGS) entry which is preliminary data.</text>
</comment>
<feature type="domain" description="PKD" evidence="3">
    <location>
        <begin position="433"/>
        <end position="484"/>
    </location>
</feature>
<dbReference type="InterPro" id="IPR012334">
    <property type="entry name" value="Pectin_lyas_fold"/>
</dbReference>
<dbReference type="InterPro" id="IPR011050">
    <property type="entry name" value="Pectin_lyase_fold/virulence"/>
</dbReference>
<dbReference type="InterPro" id="IPR035986">
    <property type="entry name" value="PKD_dom_sf"/>
</dbReference>
<name>A0ABV1TQN7_9ACTN</name>
<dbReference type="SMART" id="SM00089">
    <property type="entry name" value="PKD"/>
    <property type="match status" value="2"/>
</dbReference>
<reference evidence="4 5" key="1">
    <citation type="submission" date="2024-06" db="EMBL/GenBank/DDBJ databases">
        <title>The Natural Products Discovery Center: Release of the First 8490 Sequenced Strains for Exploring Actinobacteria Biosynthetic Diversity.</title>
        <authorList>
            <person name="Kalkreuter E."/>
            <person name="Kautsar S.A."/>
            <person name="Yang D."/>
            <person name="Bader C.D."/>
            <person name="Teijaro C.N."/>
            <person name="Fluegel L."/>
            <person name="Davis C.M."/>
            <person name="Simpson J.R."/>
            <person name="Lauterbach L."/>
            <person name="Steele A.D."/>
            <person name="Gui C."/>
            <person name="Meng S."/>
            <person name="Li G."/>
            <person name="Viehrig K."/>
            <person name="Ye F."/>
            <person name="Su P."/>
            <person name="Kiefer A.F."/>
            <person name="Nichols A."/>
            <person name="Cepeda A.J."/>
            <person name="Yan W."/>
            <person name="Fan B."/>
            <person name="Jiang Y."/>
            <person name="Adhikari A."/>
            <person name="Zheng C.-J."/>
            <person name="Schuster L."/>
            <person name="Cowan T.M."/>
            <person name="Smanski M.J."/>
            <person name="Chevrette M.G."/>
            <person name="De Carvalho L.P.S."/>
            <person name="Shen B."/>
        </authorList>
    </citation>
    <scope>NUCLEOTIDE SEQUENCE [LARGE SCALE GENOMIC DNA]</scope>
    <source>
        <strain evidence="4 5">NPDC001694</strain>
    </source>
</reference>
<dbReference type="EMBL" id="JBEOZM010000019">
    <property type="protein sequence ID" value="MER6271953.1"/>
    <property type="molecule type" value="Genomic_DNA"/>
</dbReference>
<sequence>MHRSRPVVGLPLALVVAVGAMSGWGSGTATAAPEAGGTLYVNHGVACSDTGTGTQSLPFCTVQAAADVVEPGDTVRILGSSLSAYSQAVTLTRSGTSDEPITFSGAPLPTSRSQAVLATPASAPALTLKGVHDVRVESLAFSDEHHSDVVAVTGSDHVTLDRLNVANSAPTVPVTGTAIGVDGTSSDVTVSRTSIYAGTAYGVRVESGAARVTVTTNAILSQQQGGIAVSGAADTDVTSNTVFTPCAAGISLDGGSSGVVENNVAITLNSRQSKACPAPTAPLYAVSADSASRVTADYNVAASGGSASTPARTEYSWAGTSYATSAAFRGGTGQGTHDLDGITAPPGTPSEHSPLIDSADATAPGELTTDQEGHPRVDDLLVADTGNGTSRPDRGALERQDTLTVSADDDPTPPKGLAPLGISMKTDATSAWGAPLAYSVDFGDGSDPATGTPGMPVAHTYATPGRYTTRITVTEPDGTSAQKSYAGVAAGTATPPTTALSVAPDTASGQVDAGSAQFTVAAPADPWEVAYRTLDYGDGTRENLLSDVQEPARPSHQYAAPGTYTATLTQTDLFGRTTTARTTFHAADAFVAMTPQWDTEKTIAAHGVLKLSAATLRADSNGTDAVQLQLVTSNAKASGALTLYPHGTTRPATGDTTFEPGRTTTAETTVKVTPTGAVDLYNGSSGAVTVNVATVGLQTHAQYADTYHPVTPARLLDTRTGTGGTRSPVAGNHSLTLTVGGTHGVPANADAVVLDVTATTTKASGDLTVATHSTNDSVVNGPYWTTGQTATAQVVIPVYDGKVVLHNDSKASANLVADLAGWYGTTANGSEFLPVTPARILNTRTGTGTGKVARLAAHATLKLKVTGAHGVPATGVTAADLNLTVPSASGSGYLVAFPDGTSRPGVYSLSFTKGHTTTARTLVKAGTDGEIALYNAGTTSVDVYADLLGDYDVFPAR</sequence>
<feature type="compositionally biased region" description="Basic and acidic residues" evidence="1">
    <location>
        <begin position="391"/>
        <end position="401"/>
    </location>
</feature>
<feature type="region of interest" description="Disordered" evidence="1">
    <location>
        <begin position="328"/>
        <end position="415"/>
    </location>
</feature>
<dbReference type="SUPFAM" id="SSF49299">
    <property type="entry name" value="PKD domain"/>
    <property type="match status" value="2"/>
</dbReference>
<dbReference type="Pfam" id="PF13229">
    <property type="entry name" value="Beta_helix"/>
    <property type="match status" value="1"/>
</dbReference>
<feature type="domain" description="PKD" evidence="3">
    <location>
        <begin position="515"/>
        <end position="583"/>
    </location>
</feature>
<dbReference type="Gene3D" id="2.160.20.10">
    <property type="entry name" value="Single-stranded right-handed beta-helix, Pectin lyase-like"/>
    <property type="match status" value="1"/>
</dbReference>
<dbReference type="SUPFAM" id="SSF51126">
    <property type="entry name" value="Pectin lyase-like"/>
    <property type="match status" value="1"/>
</dbReference>
<dbReference type="RefSeq" id="WP_351960300.1">
    <property type="nucleotide sequence ID" value="NZ_JBEOZM010000019.1"/>
</dbReference>
<dbReference type="Gene3D" id="2.60.40.10">
    <property type="entry name" value="Immunoglobulins"/>
    <property type="match status" value="2"/>
</dbReference>
<evidence type="ECO:0000256" key="2">
    <source>
        <dbReference type="SAM" id="SignalP"/>
    </source>
</evidence>
<organism evidence="4 5">
    <name type="scientific">Streptomyces sp. 900105755</name>
    <dbReference type="NCBI Taxonomy" id="3154389"/>
    <lineage>
        <taxon>Bacteria</taxon>
        <taxon>Bacillati</taxon>
        <taxon>Actinomycetota</taxon>
        <taxon>Actinomycetes</taxon>
        <taxon>Kitasatosporales</taxon>
        <taxon>Streptomycetaceae</taxon>
        <taxon>Streptomyces</taxon>
    </lineage>
</organism>
<evidence type="ECO:0000259" key="3">
    <source>
        <dbReference type="PROSITE" id="PS50093"/>
    </source>
</evidence>
<feature type="chain" id="PRO_5046042885" evidence="2">
    <location>
        <begin position="32"/>
        <end position="957"/>
    </location>
</feature>